<gene>
    <name evidence="1" type="ORF">B9T62_29295</name>
</gene>
<dbReference type="KEGG" id="pdh:B9T62_29295"/>
<dbReference type="EMBL" id="CP021780">
    <property type="protein sequence ID" value="ASA24490.1"/>
    <property type="molecule type" value="Genomic_DNA"/>
</dbReference>
<dbReference type="AlphaFoldDB" id="A0A2Z2KLY9"/>
<evidence type="ECO:0000313" key="2">
    <source>
        <dbReference type="Proteomes" id="UP000249890"/>
    </source>
</evidence>
<dbReference type="Proteomes" id="UP000249890">
    <property type="component" value="Chromosome"/>
</dbReference>
<accession>A0A2Z2KLY9</accession>
<dbReference type="OrthoDB" id="2475070at2"/>
<keyword evidence="2" id="KW-1185">Reference proteome</keyword>
<organism evidence="1 2">
    <name type="scientific">Paenibacillus donghaensis</name>
    <dbReference type="NCBI Taxonomy" id="414771"/>
    <lineage>
        <taxon>Bacteria</taxon>
        <taxon>Bacillati</taxon>
        <taxon>Bacillota</taxon>
        <taxon>Bacilli</taxon>
        <taxon>Bacillales</taxon>
        <taxon>Paenibacillaceae</taxon>
        <taxon>Paenibacillus</taxon>
    </lineage>
</organism>
<sequence length="379" mass="42807">MRKLKQTWKLSVAVALTAVWLLLWGIPIHAEAATGGNQIAADELKNISRLSFQLRDAYQTPYTVYIFAKDEKMSVLTEEDYWTNNKTGDKSYTGTYRAAVVKNGEKFGTVQSLKLPFGGVTLPQTWHYTVKSSGKPMPDLLILSEWGTSNFNLVYPYVIRSGTLEPLQFINPQGKKLDASYPASRGDGVRSLSGSRLQFKFYNNSVFKYAVNTFKLNLSKLELQVSDSRYVNQGSWPNAGTGDRAYLENLKAAAIGGYLPANPQIKLGMKFNTLKNRLKTAKFTENGEWGAFYGYKTYAVGFNEYMHELGPSSYVMVFNIFADQQNLAVGNVKYWLGKPKEQYWNEAEGSYGMIYTMGKHSLAFHYDEEDGFIQLITIY</sequence>
<name>A0A2Z2KLY9_9BACL</name>
<dbReference type="RefSeq" id="WP_087918460.1">
    <property type="nucleotide sequence ID" value="NZ_CP021780.1"/>
</dbReference>
<reference evidence="1 2" key="1">
    <citation type="submission" date="2017-06" db="EMBL/GenBank/DDBJ databases">
        <title>Complete genome sequence of Paenibacillus donghaensis KCTC 13049T isolated from East Sea sediment, South Korea.</title>
        <authorList>
            <person name="Jung B.K."/>
            <person name="Hong S.-J."/>
            <person name="Shin J.-H."/>
        </authorList>
    </citation>
    <scope>NUCLEOTIDE SEQUENCE [LARGE SCALE GENOMIC DNA]</scope>
    <source>
        <strain evidence="1 2">KCTC 13049</strain>
    </source>
</reference>
<evidence type="ECO:0000313" key="1">
    <source>
        <dbReference type="EMBL" id="ASA24490.1"/>
    </source>
</evidence>
<proteinExistence type="predicted"/>
<protein>
    <submittedName>
        <fullName evidence="1">Uncharacterized protein</fullName>
    </submittedName>
</protein>